<dbReference type="InterPro" id="IPR014027">
    <property type="entry name" value="UDP-Glc/GDP-Man_DH_C"/>
</dbReference>
<evidence type="ECO:0000256" key="10">
    <source>
        <dbReference type="ARBA" id="ARBA00022692"/>
    </source>
</evidence>
<accession>A0A7R9FR79</accession>
<dbReference type="InterPro" id="IPR016040">
    <property type="entry name" value="NAD(P)-bd_dom"/>
</dbReference>
<dbReference type="InterPro" id="IPR001732">
    <property type="entry name" value="UDP-Glc/GDP-Man_DH_N"/>
</dbReference>
<dbReference type="InterPro" id="IPR017476">
    <property type="entry name" value="UDP-Glc/GDP-Man"/>
</dbReference>
<feature type="binding site" evidence="25">
    <location>
        <begin position="242"/>
        <end position="246"/>
    </location>
    <ligand>
        <name>substrate</name>
    </ligand>
</feature>
<evidence type="ECO:0000313" key="29">
    <source>
        <dbReference type="Proteomes" id="UP000677054"/>
    </source>
</evidence>
<evidence type="ECO:0000256" key="13">
    <source>
        <dbReference type="ARBA" id="ARBA00022989"/>
    </source>
</evidence>
<keyword evidence="10" id="KW-0812">Transmembrane</keyword>
<dbReference type="InterPro" id="IPR008927">
    <property type="entry name" value="6-PGluconate_DH-like_C_sf"/>
</dbReference>
<comment type="subcellular location">
    <subcellularLocation>
        <location evidence="1">Golgi apparatus membrane</location>
        <topology evidence="1">Single-pass type II membrane protein</topology>
    </subcellularLocation>
    <subcellularLocation>
        <location evidence="21">Golgi apparatus</location>
        <location evidence="21">Golgi stack membrane</location>
    </subcellularLocation>
</comment>
<dbReference type="GO" id="GO:0000271">
    <property type="term" value="P:polysaccharide biosynthetic process"/>
    <property type="evidence" value="ECO:0007669"/>
    <property type="project" value="InterPro"/>
</dbReference>
<dbReference type="SMART" id="SM00984">
    <property type="entry name" value="UDPG_MGDP_dh_C"/>
    <property type="match status" value="1"/>
</dbReference>
<dbReference type="GO" id="GO:0000139">
    <property type="term" value="C:Golgi membrane"/>
    <property type="evidence" value="ECO:0007669"/>
    <property type="project" value="UniProtKB-SubCell"/>
</dbReference>
<evidence type="ECO:0000256" key="21">
    <source>
        <dbReference type="ARBA" id="ARBA00037859"/>
    </source>
</evidence>
<dbReference type="GO" id="GO:0003979">
    <property type="term" value="F:UDP-glucose 6-dehydrogenase activity"/>
    <property type="evidence" value="ECO:0007669"/>
    <property type="project" value="UniProtKB-EC"/>
</dbReference>
<dbReference type="GO" id="GO:0051287">
    <property type="term" value="F:NAD binding"/>
    <property type="evidence" value="ECO:0007669"/>
    <property type="project" value="InterPro"/>
</dbReference>
<dbReference type="AlphaFoldDB" id="A0A7R9FR79"/>
<dbReference type="GO" id="GO:0032580">
    <property type="term" value="C:Golgi cisterna membrane"/>
    <property type="evidence" value="ECO:0007669"/>
    <property type="project" value="UniProtKB-SubCell"/>
</dbReference>
<feature type="binding site" evidence="26">
    <location>
        <position position="145"/>
    </location>
    <ligand>
        <name>NAD(+)</name>
        <dbReference type="ChEBI" id="CHEBI:57540"/>
    </ligand>
</feature>
<evidence type="ECO:0000256" key="22">
    <source>
        <dbReference type="ARBA" id="ARBA00047473"/>
    </source>
</evidence>
<dbReference type="SUPFAM" id="SSF51735">
    <property type="entry name" value="NAD(P)-binding Rossmann-fold domains"/>
    <property type="match status" value="2"/>
</dbReference>
<dbReference type="GO" id="GO:0006065">
    <property type="term" value="P:UDP-glucuronate biosynthetic process"/>
    <property type="evidence" value="ECO:0007669"/>
    <property type="project" value="UniProtKB-UniPathway"/>
</dbReference>
<evidence type="ECO:0000256" key="26">
    <source>
        <dbReference type="PIRSR" id="PIRSR500134-3"/>
    </source>
</evidence>
<feature type="non-terminal residue" evidence="28">
    <location>
        <position position="722"/>
    </location>
</feature>
<evidence type="ECO:0000256" key="23">
    <source>
        <dbReference type="ARBA" id="ARBA00049410"/>
    </source>
</evidence>
<dbReference type="FunFam" id="3.40.50.720:FF:000065">
    <property type="entry name" value="UDP-glucuronic acid decarboxylase 1"/>
    <property type="match status" value="1"/>
</dbReference>
<name>A0A7R9FR79_9CRUS</name>
<evidence type="ECO:0000256" key="25">
    <source>
        <dbReference type="PIRSR" id="PIRSR500134-2"/>
    </source>
</evidence>
<comment type="similarity">
    <text evidence="5">Belongs to the NAD(P)-dependent epimerase/dehydratase family. UDP-glucuronic acid decarboxylase subfamily.</text>
</comment>
<dbReference type="InterPro" id="IPR014026">
    <property type="entry name" value="UDP-Glc/GDP-Man_DH_dimer"/>
</dbReference>
<evidence type="ECO:0000256" key="8">
    <source>
        <dbReference type="ARBA" id="ARBA00015132"/>
    </source>
</evidence>
<evidence type="ECO:0000256" key="14">
    <source>
        <dbReference type="ARBA" id="ARBA00023002"/>
    </source>
</evidence>
<feature type="binding site" evidence="25">
    <location>
        <position position="197"/>
    </location>
    <ligand>
        <name>substrate</name>
    </ligand>
</feature>
<evidence type="ECO:0000256" key="11">
    <source>
        <dbReference type="ARBA" id="ARBA00022793"/>
    </source>
</evidence>
<comment type="pathway">
    <text evidence="2">Nucleotide-sugar biosynthesis; UDP-alpha-D-glucuronate biosynthesis; UDP-alpha-D-glucuronate from UDP-alpha-D-glucose: step 1/1.</text>
</comment>
<keyword evidence="13" id="KW-1133">Transmembrane helix</keyword>
<dbReference type="Proteomes" id="UP000677054">
    <property type="component" value="Unassembled WGS sequence"/>
</dbReference>
<dbReference type="GO" id="GO:0048040">
    <property type="term" value="F:UDP-glucuronate decarboxylase activity"/>
    <property type="evidence" value="ECO:0007669"/>
    <property type="project" value="UniProtKB-EC"/>
</dbReference>
<dbReference type="PIRSF" id="PIRSF000124">
    <property type="entry name" value="UDPglc_GDPman_dh"/>
    <property type="match status" value="1"/>
</dbReference>
<evidence type="ECO:0000256" key="16">
    <source>
        <dbReference type="ARBA" id="ARBA00023034"/>
    </source>
</evidence>
<comment type="similarity">
    <text evidence="4">Belongs to the UDP-glucose/GDP-mannose dehydrogenase family.</text>
</comment>
<keyword evidence="12" id="KW-0735">Signal-anchor</keyword>
<dbReference type="Gene3D" id="1.20.5.100">
    <property type="entry name" value="Cytochrome c1, transmembrane anchor, C-terminal"/>
    <property type="match status" value="1"/>
</dbReference>
<comment type="pathway">
    <text evidence="3">Nucleotide-sugar biosynthesis; UDP-alpha-D-xylose biosynthesis; UDP-alpha-D-xylose from UDP-alpha-D-glucuronate: step 1/1.</text>
</comment>
<dbReference type="PANTHER" id="PTHR43750">
    <property type="entry name" value="UDP-GLUCOSE 6-DEHYDROGENASE TUAD"/>
    <property type="match status" value="1"/>
</dbReference>
<dbReference type="SUPFAM" id="SSF52413">
    <property type="entry name" value="UDP-glucose/GDP-mannose dehydrogenase C-terminal domain"/>
    <property type="match status" value="1"/>
</dbReference>
<dbReference type="EMBL" id="LR903440">
    <property type="protein sequence ID" value="CAD7251900.1"/>
    <property type="molecule type" value="Genomic_DNA"/>
</dbReference>
<dbReference type="Pfam" id="PF03720">
    <property type="entry name" value="UDPG_MGDP_dh_C"/>
    <property type="match status" value="1"/>
</dbReference>
<keyword evidence="11" id="KW-0210">Decarboxylase</keyword>
<feature type="binding site" evidence="25">
    <location>
        <position position="314"/>
    </location>
    <ligand>
        <name>substrate</name>
    </ligand>
</feature>
<comment type="catalytic activity">
    <reaction evidence="22">
        <text>UDP-alpha-D-glucose + 2 NAD(+) + H2O = UDP-alpha-D-glucuronate + 2 NADH + 3 H(+)</text>
        <dbReference type="Rhea" id="RHEA:23596"/>
        <dbReference type="ChEBI" id="CHEBI:15377"/>
        <dbReference type="ChEBI" id="CHEBI:15378"/>
        <dbReference type="ChEBI" id="CHEBI:57540"/>
        <dbReference type="ChEBI" id="CHEBI:57945"/>
        <dbReference type="ChEBI" id="CHEBI:58052"/>
        <dbReference type="ChEBI" id="CHEBI:58885"/>
        <dbReference type="EC" id="1.1.1.22"/>
    </reaction>
</comment>
<evidence type="ECO:0000256" key="18">
    <source>
        <dbReference type="ARBA" id="ARBA00023180"/>
    </source>
</evidence>
<evidence type="ECO:0000256" key="17">
    <source>
        <dbReference type="ARBA" id="ARBA00023136"/>
    </source>
</evidence>
<dbReference type="InterPro" id="IPR036220">
    <property type="entry name" value="UDP-Glc/GDP-Man_DH_C_sf"/>
</dbReference>
<dbReference type="PANTHER" id="PTHR43750:SF3">
    <property type="entry name" value="UDP-GLUCOSE 6-DEHYDROGENASE TUAD"/>
    <property type="match status" value="1"/>
</dbReference>
<keyword evidence="19" id="KW-0456">Lyase</keyword>
<feature type="binding site" evidence="26">
    <location>
        <position position="112"/>
    </location>
    <ligand>
        <name>NAD(+)</name>
        <dbReference type="ChEBI" id="CHEBI:57540"/>
    </ligand>
</feature>
<evidence type="ECO:0000256" key="4">
    <source>
        <dbReference type="ARBA" id="ARBA00006601"/>
    </source>
</evidence>
<dbReference type="CDD" id="cd05230">
    <property type="entry name" value="UGD_SDR_e"/>
    <property type="match status" value="1"/>
</dbReference>
<dbReference type="Pfam" id="PF00984">
    <property type="entry name" value="UDPG_MGDP_dh"/>
    <property type="match status" value="1"/>
</dbReference>
<feature type="binding site" evidence="26">
    <location>
        <position position="21"/>
    </location>
    <ligand>
        <name>NAD(+)</name>
        <dbReference type="ChEBI" id="CHEBI:57540"/>
    </ligand>
</feature>
<feature type="binding site" evidence="26">
    <location>
        <position position="26"/>
    </location>
    <ligand>
        <name>NAD(+)</name>
        <dbReference type="ChEBI" id="CHEBI:57540"/>
    </ligand>
</feature>
<evidence type="ECO:0000256" key="9">
    <source>
        <dbReference type="ARBA" id="ARBA00018816"/>
    </source>
</evidence>
<keyword evidence="14" id="KW-0560">Oxidoreductase</keyword>
<reference evidence="28" key="1">
    <citation type="submission" date="2020-11" db="EMBL/GenBank/DDBJ databases">
        <authorList>
            <person name="Tran Van P."/>
        </authorList>
    </citation>
    <scope>NUCLEOTIDE SEQUENCE</scope>
</reference>
<evidence type="ECO:0000256" key="3">
    <source>
        <dbReference type="ARBA" id="ARBA00005100"/>
    </source>
</evidence>
<evidence type="ECO:0000256" key="15">
    <source>
        <dbReference type="ARBA" id="ARBA00023027"/>
    </source>
</evidence>
<evidence type="ECO:0000256" key="24">
    <source>
        <dbReference type="PIRSR" id="PIRSR500134-1"/>
    </source>
</evidence>
<keyword evidence="18" id="KW-0325">Glycoprotein</keyword>
<gene>
    <name evidence="28" type="ORF">DSTB1V02_LOCUS11662</name>
</gene>
<dbReference type="InterPro" id="IPR028357">
    <property type="entry name" value="UDPglc_DH_bac"/>
</dbReference>
<feature type="binding site" evidence="26">
    <location>
        <position position="256"/>
    </location>
    <ligand>
        <name>NAD(+)</name>
        <dbReference type="ChEBI" id="CHEBI:57540"/>
    </ligand>
</feature>
<dbReference type="EC" id="4.1.1.35" evidence="6"/>
<feature type="non-terminal residue" evidence="28">
    <location>
        <position position="1"/>
    </location>
</feature>
<comment type="catalytic activity">
    <reaction evidence="23">
        <text>UDP-alpha-D-glucuronate + H(+) = UDP-alpha-D-xylose + CO2</text>
        <dbReference type="Rhea" id="RHEA:23916"/>
        <dbReference type="ChEBI" id="CHEBI:15378"/>
        <dbReference type="ChEBI" id="CHEBI:16526"/>
        <dbReference type="ChEBI" id="CHEBI:57632"/>
        <dbReference type="ChEBI" id="CHEBI:58052"/>
        <dbReference type="EC" id="4.1.1.35"/>
    </reaction>
    <physiologicalReaction direction="left-to-right" evidence="23">
        <dbReference type="Rhea" id="RHEA:23917"/>
    </physiologicalReaction>
</comment>
<keyword evidence="16" id="KW-0333">Golgi apparatus</keyword>
<feature type="domain" description="UDP-glucose/GDP-mannose dehydrogenase C-terminal" evidence="27">
    <location>
        <begin position="307"/>
        <end position="409"/>
    </location>
</feature>
<dbReference type="Pfam" id="PF03721">
    <property type="entry name" value="UDPG_MGDP_dh_N"/>
    <property type="match status" value="1"/>
</dbReference>
<feature type="binding site" evidence="26">
    <location>
        <position position="77"/>
    </location>
    <ligand>
        <name>NAD(+)</name>
        <dbReference type="ChEBI" id="CHEBI:57540"/>
    </ligand>
</feature>
<dbReference type="NCBIfam" id="TIGR03026">
    <property type="entry name" value="NDP-sugDHase"/>
    <property type="match status" value="1"/>
</dbReference>
<evidence type="ECO:0000256" key="1">
    <source>
        <dbReference type="ARBA" id="ARBA00004323"/>
    </source>
</evidence>
<evidence type="ECO:0000256" key="7">
    <source>
        <dbReference type="ARBA" id="ARBA00012954"/>
    </source>
</evidence>
<proteinExistence type="inferred from homology"/>
<evidence type="ECO:0000256" key="2">
    <source>
        <dbReference type="ARBA" id="ARBA00004701"/>
    </source>
</evidence>
<evidence type="ECO:0000256" key="12">
    <source>
        <dbReference type="ARBA" id="ARBA00022968"/>
    </source>
</evidence>
<evidence type="ECO:0000259" key="27">
    <source>
        <dbReference type="SMART" id="SM00984"/>
    </source>
</evidence>
<dbReference type="Pfam" id="PF16363">
    <property type="entry name" value="GDP_Man_Dehyd"/>
    <property type="match status" value="1"/>
</dbReference>
<dbReference type="SUPFAM" id="SSF48179">
    <property type="entry name" value="6-phosphogluconate dehydrogenase C-terminal domain-like"/>
    <property type="match status" value="1"/>
</dbReference>
<keyword evidence="29" id="KW-1185">Reference proteome</keyword>
<evidence type="ECO:0000256" key="19">
    <source>
        <dbReference type="ARBA" id="ARBA00023239"/>
    </source>
</evidence>
<organism evidence="28">
    <name type="scientific">Darwinula stevensoni</name>
    <dbReference type="NCBI Taxonomy" id="69355"/>
    <lineage>
        <taxon>Eukaryota</taxon>
        <taxon>Metazoa</taxon>
        <taxon>Ecdysozoa</taxon>
        <taxon>Arthropoda</taxon>
        <taxon>Crustacea</taxon>
        <taxon>Oligostraca</taxon>
        <taxon>Ostracoda</taxon>
        <taxon>Podocopa</taxon>
        <taxon>Podocopida</taxon>
        <taxon>Darwinulocopina</taxon>
        <taxon>Darwinuloidea</taxon>
        <taxon>Darwinulidae</taxon>
        <taxon>Darwinula</taxon>
    </lineage>
</organism>
<feature type="binding site" evidence="25">
    <location>
        <position position="250"/>
    </location>
    <ligand>
        <name>substrate</name>
    </ligand>
</feature>
<dbReference type="OrthoDB" id="5059218at2759"/>
<keyword evidence="17" id="KW-0472">Membrane</keyword>
<dbReference type="Gene3D" id="3.40.50.720">
    <property type="entry name" value="NAD(P)-binding Rossmann-like Domain"/>
    <property type="match status" value="3"/>
</dbReference>
<sequence length="722" mass="81009">YVGLVSGTCFAETGNNVTCIDINEDKINQLRRGETPIYEPGLDVLLERNIKEKRISFTTSLAEGIKDAQIIFLALPTPPGKDGAADLQYVLGVAKDLSKIITSYKVIVNKSTVPVGTAEKTTAVMLENLDHSLFDVVSNPEFLREGVAVEDFLKPDRVVIGTSSDKARKLMDELYQPFVRQGNPIYYMDERSSEMTKYAANSYLAMRISFMNEMANLCERAGANVDWVRMGMGSDGRIGKRFLFPGVGYGGSCFPKDVQALARTADEHDYDFQIVKSVMEVNDRQKLILGNKILKHYKNDITGKIFAVWGLAFKPETDDIREAPALYLIETLLSKGAVVKAFDPEAMPNVKAIFGDKVHFVDNQYDAIIDADALVIVTEWSEFRNPDFNKIKSNLKEAIIFDGRNVYALEKMKELGFHYQITGAAGFLGSHLCDRFIAEGYEVVGMDNLLTGNIRNIEHLFPNPDFTFYHHDVTKFVHVPGQIDYILHFASPASPIDYLKMPIQTLKVGALGTHNLLGLAKAKGARILVASTSEVYGDPLVHPQIEEYWGNVNPIGPRGVYDEAKRFMESITMAYHNFHGVETRIIRIFNTYGPRMRLDDGRALPTFMNQALQGKDITVYGDGSQTRSFCYVSDLVDGIYRLLHSDYHLPVNIGNPEEISLKDFAEEVLKLTGAQVKIVYEPLPQDDPKQRKPNITKAQTLLGWEPKIGREEGLKATWDYFK</sequence>
<dbReference type="PIRSF" id="PIRSF500134">
    <property type="entry name" value="UDPglc_DH_bac"/>
    <property type="match status" value="1"/>
</dbReference>
<dbReference type="UniPathway" id="UPA00038">
    <property type="reaction ID" value="UER00491"/>
</dbReference>
<feature type="active site" description="Nucleophile" evidence="24">
    <location>
        <position position="253"/>
    </location>
</feature>
<dbReference type="EC" id="1.1.1.22" evidence="7"/>
<evidence type="ECO:0000256" key="5">
    <source>
        <dbReference type="ARBA" id="ARBA00007505"/>
    </source>
</evidence>
<dbReference type="InterPro" id="IPR036291">
    <property type="entry name" value="NAD(P)-bd_dom_sf"/>
</dbReference>
<evidence type="ECO:0000313" key="28">
    <source>
        <dbReference type="EMBL" id="CAD7251900.1"/>
    </source>
</evidence>
<protein>
    <recommendedName>
        <fullName evidence="8">UDP-glucose 6-dehydrogenase</fullName>
        <ecNumber evidence="7">1.1.1.22</ecNumber>
        <ecNumber evidence="6">4.1.1.35</ecNumber>
    </recommendedName>
    <alternativeName>
        <fullName evidence="20">UDP-glucuronate decarboxylase 1</fullName>
    </alternativeName>
    <alternativeName>
        <fullName evidence="9">UDP-glucuronic acid decarboxylase 1</fullName>
    </alternativeName>
</protein>
<feature type="binding site" evidence="26">
    <location>
        <position position="321"/>
    </location>
    <ligand>
        <name>NAD(+)</name>
        <dbReference type="ChEBI" id="CHEBI:57540"/>
    </ligand>
</feature>
<evidence type="ECO:0000256" key="20">
    <source>
        <dbReference type="ARBA" id="ARBA00031585"/>
    </source>
</evidence>
<keyword evidence="15 26" id="KW-0520">NAD</keyword>
<dbReference type="EMBL" id="CAJPEV010003923">
    <property type="protein sequence ID" value="CAG0900816.1"/>
    <property type="molecule type" value="Genomic_DNA"/>
</dbReference>
<evidence type="ECO:0000256" key="6">
    <source>
        <dbReference type="ARBA" id="ARBA00012290"/>
    </source>
</evidence>
<feature type="binding site" evidence="25">
    <location>
        <begin position="142"/>
        <end position="145"/>
    </location>
    <ligand>
        <name>substrate</name>
    </ligand>
</feature>